<feature type="transmembrane region" description="Helical" evidence="9">
    <location>
        <begin position="259"/>
        <end position="280"/>
    </location>
</feature>
<keyword evidence="6 9" id="KW-1133">Transmembrane helix</keyword>
<feature type="transmembrane region" description="Helical" evidence="9">
    <location>
        <begin position="203"/>
        <end position="224"/>
    </location>
</feature>
<dbReference type="EMBL" id="LXFE01000197">
    <property type="protein sequence ID" value="OLL26376.1"/>
    <property type="molecule type" value="Genomic_DNA"/>
</dbReference>
<gene>
    <name evidence="10" type="ORF">NEOLI_004153</name>
</gene>
<dbReference type="PANTHER" id="PTHR21576">
    <property type="entry name" value="UNCHARACTERIZED NODULIN-LIKE PROTEIN"/>
    <property type="match status" value="1"/>
</dbReference>
<feature type="transmembrane region" description="Helical" evidence="9">
    <location>
        <begin position="44"/>
        <end position="66"/>
    </location>
</feature>
<keyword evidence="11" id="KW-1185">Reference proteome</keyword>
<dbReference type="OrthoDB" id="199930at2759"/>
<dbReference type="AlphaFoldDB" id="A0A1U7LUM4"/>
<feature type="transmembrane region" description="Helical" evidence="9">
    <location>
        <begin position="292"/>
        <end position="314"/>
    </location>
</feature>
<feature type="transmembrane region" description="Helical" evidence="9">
    <location>
        <begin position="114"/>
        <end position="133"/>
    </location>
</feature>
<dbReference type="InterPro" id="IPR011701">
    <property type="entry name" value="MFS"/>
</dbReference>
<evidence type="ECO:0000256" key="2">
    <source>
        <dbReference type="ARBA" id="ARBA00008335"/>
    </source>
</evidence>
<organism evidence="10 11">
    <name type="scientific">Neolecta irregularis (strain DAH-3)</name>
    <dbReference type="NCBI Taxonomy" id="1198029"/>
    <lineage>
        <taxon>Eukaryota</taxon>
        <taxon>Fungi</taxon>
        <taxon>Dikarya</taxon>
        <taxon>Ascomycota</taxon>
        <taxon>Taphrinomycotina</taxon>
        <taxon>Neolectales</taxon>
        <taxon>Neolectaceae</taxon>
        <taxon>Neolecta</taxon>
    </lineage>
</organism>
<dbReference type="Gene3D" id="1.20.1250.20">
    <property type="entry name" value="MFS general substrate transporter like domains"/>
    <property type="match status" value="2"/>
</dbReference>
<dbReference type="Pfam" id="PF07690">
    <property type="entry name" value="MFS_1"/>
    <property type="match status" value="1"/>
</dbReference>
<keyword evidence="5 9" id="KW-0812">Transmembrane</keyword>
<evidence type="ECO:0000256" key="5">
    <source>
        <dbReference type="ARBA" id="ARBA00022692"/>
    </source>
</evidence>
<comment type="subcellular location">
    <subcellularLocation>
        <location evidence="1">Vacuole membrane</location>
        <topology evidence="1">Multi-pass membrane protein</topology>
    </subcellularLocation>
</comment>
<dbReference type="GO" id="GO:0022857">
    <property type="term" value="F:transmembrane transporter activity"/>
    <property type="evidence" value="ECO:0007669"/>
    <property type="project" value="InterPro"/>
</dbReference>
<dbReference type="InterPro" id="IPR036259">
    <property type="entry name" value="MFS_trans_sf"/>
</dbReference>
<evidence type="ECO:0000256" key="9">
    <source>
        <dbReference type="SAM" id="Phobius"/>
    </source>
</evidence>
<name>A0A1U7LUM4_NEOID</name>
<keyword evidence="4" id="KW-0926">Vacuole</keyword>
<evidence type="ECO:0000256" key="7">
    <source>
        <dbReference type="ARBA" id="ARBA00023136"/>
    </source>
</evidence>
<dbReference type="OMA" id="NCASRAF"/>
<feature type="transmembrane region" description="Helical" evidence="9">
    <location>
        <begin position="78"/>
        <end position="102"/>
    </location>
</feature>
<feature type="transmembrane region" description="Helical" evidence="9">
    <location>
        <begin position="165"/>
        <end position="183"/>
    </location>
</feature>
<keyword evidence="7 9" id="KW-0472">Membrane</keyword>
<evidence type="ECO:0000313" key="10">
    <source>
        <dbReference type="EMBL" id="OLL26376.1"/>
    </source>
</evidence>
<dbReference type="SUPFAM" id="SSF103473">
    <property type="entry name" value="MFS general substrate transporter"/>
    <property type="match status" value="1"/>
</dbReference>
<feature type="transmembrane region" description="Helical" evidence="9">
    <location>
        <begin position="231"/>
        <end position="253"/>
    </location>
</feature>
<keyword evidence="3" id="KW-0813">Transport</keyword>
<dbReference type="Proteomes" id="UP000186594">
    <property type="component" value="Unassembled WGS sequence"/>
</dbReference>
<dbReference type="STRING" id="1198029.A0A1U7LUM4"/>
<dbReference type="PANTHER" id="PTHR21576:SF45">
    <property type="entry name" value="TRANSPORTER MCH1-RELATED"/>
    <property type="match status" value="1"/>
</dbReference>
<reference evidence="10 11" key="1">
    <citation type="submission" date="2016-04" db="EMBL/GenBank/DDBJ databases">
        <title>Evolutionary innovation and constraint leading to complex multicellularity in the Ascomycota.</title>
        <authorList>
            <person name="Cisse O."/>
            <person name="Nguyen A."/>
            <person name="Hewitt D.A."/>
            <person name="Jedd G."/>
            <person name="Stajich J.E."/>
        </authorList>
    </citation>
    <scope>NUCLEOTIDE SEQUENCE [LARGE SCALE GENOMIC DNA]</scope>
    <source>
        <strain evidence="10 11">DAH-3</strain>
    </source>
</reference>
<evidence type="ECO:0000256" key="4">
    <source>
        <dbReference type="ARBA" id="ARBA00022554"/>
    </source>
</evidence>
<proteinExistence type="inferred from homology"/>
<evidence type="ECO:0000256" key="1">
    <source>
        <dbReference type="ARBA" id="ARBA00004128"/>
    </source>
</evidence>
<feature type="transmembrane region" description="Helical" evidence="9">
    <location>
        <begin position="334"/>
        <end position="355"/>
    </location>
</feature>
<evidence type="ECO:0000256" key="6">
    <source>
        <dbReference type="ARBA" id="ARBA00022989"/>
    </source>
</evidence>
<accession>A0A1U7LUM4</accession>
<comment type="caution">
    <text evidence="10">The sequence shown here is derived from an EMBL/GenBank/DDBJ whole genome shotgun (WGS) entry which is preliminary data.</text>
</comment>
<comment type="similarity">
    <text evidence="2">Belongs to the major facilitator superfamily.</text>
</comment>
<sequence>MNFSVLIGISSTHASDARLSLLSSFLFVLGYIFAAQSFRHSWSAWVMIICFILIGAGTTASYLSGVSAAAKNYPHRRGLAISLTISSFGLSGLWISQLASWFFIKEDVVQVDRLFNFLGILLGVVGIIGWIGLRIIPQSDEEEEPLIQGPLLTTTLKEFIRDWTAYVYLFSLILLLGAGDLWVNTMGTLLYSLDPGGNPANQVSIFAFFSTVSRLLFGALCDFLPSRIPRLWLFVIPAVIMAATHLLIAVGVFEIWPFNIASLLIGIAYGSLFTVAPVLTSSSWGLENFATFWGILAYSPMIGALVFGCLYSSFYDSRARDGVCFGNGCYRDAYLISGGCSIIGILGMIVVWRGWKLKRN</sequence>
<dbReference type="GO" id="GO:0000329">
    <property type="term" value="C:fungal-type vacuole membrane"/>
    <property type="evidence" value="ECO:0007669"/>
    <property type="project" value="TreeGrafter"/>
</dbReference>
<evidence type="ECO:0000256" key="3">
    <source>
        <dbReference type="ARBA" id="ARBA00022448"/>
    </source>
</evidence>
<protein>
    <recommendedName>
        <fullName evidence="8">Probable transporter MCH1</fullName>
    </recommendedName>
</protein>
<evidence type="ECO:0000256" key="8">
    <source>
        <dbReference type="ARBA" id="ARBA00039330"/>
    </source>
</evidence>
<evidence type="ECO:0000313" key="11">
    <source>
        <dbReference type="Proteomes" id="UP000186594"/>
    </source>
</evidence>